<keyword evidence="3" id="KW-1185">Reference proteome</keyword>
<feature type="region of interest" description="Disordered" evidence="1">
    <location>
        <begin position="116"/>
        <end position="136"/>
    </location>
</feature>
<reference evidence="2" key="1">
    <citation type="submission" date="2020-08" db="EMBL/GenBank/DDBJ databases">
        <title>Multicomponent nature underlies the extraordinary mechanical properties of spider dragline silk.</title>
        <authorList>
            <person name="Kono N."/>
            <person name="Nakamura H."/>
            <person name="Mori M."/>
            <person name="Yoshida Y."/>
            <person name="Ohtoshi R."/>
            <person name="Malay A.D."/>
            <person name="Moran D.A.P."/>
            <person name="Tomita M."/>
            <person name="Numata K."/>
            <person name="Arakawa K."/>
        </authorList>
    </citation>
    <scope>NUCLEOTIDE SEQUENCE</scope>
</reference>
<dbReference type="AlphaFoldDB" id="A0A8X6MI82"/>
<feature type="region of interest" description="Disordered" evidence="1">
    <location>
        <begin position="58"/>
        <end position="82"/>
    </location>
</feature>
<protein>
    <submittedName>
        <fullName evidence="2">Uncharacterized protein</fullName>
    </submittedName>
</protein>
<comment type="caution">
    <text evidence="2">The sequence shown here is derived from an EMBL/GenBank/DDBJ whole genome shotgun (WGS) entry which is preliminary data.</text>
</comment>
<name>A0A8X6MI82_NEPPI</name>
<dbReference type="EMBL" id="BMAW01092375">
    <property type="protein sequence ID" value="GFS54490.1"/>
    <property type="molecule type" value="Genomic_DNA"/>
</dbReference>
<gene>
    <name evidence="2" type="ORF">NPIL_592931</name>
</gene>
<feature type="compositionally biased region" description="Basic and acidic residues" evidence="1">
    <location>
        <begin position="60"/>
        <end position="79"/>
    </location>
</feature>
<dbReference type="Proteomes" id="UP000887013">
    <property type="component" value="Unassembled WGS sequence"/>
</dbReference>
<evidence type="ECO:0000313" key="2">
    <source>
        <dbReference type="EMBL" id="GFS54490.1"/>
    </source>
</evidence>
<evidence type="ECO:0000256" key="1">
    <source>
        <dbReference type="SAM" id="MobiDB-lite"/>
    </source>
</evidence>
<proteinExistence type="predicted"/>
<organism evidence="2 3">
    <name type="scientific">Nephila pilipes</name>
    <name type="common">Giant wood spider</name>
    <name type="synonym">Nephila maculata</name>
    <dbReference type="NCBI Taxonomy" id="299642"/>
    <lineage>
        <taxon>Eukaryota</taxon>
        <taxon>Metazoa</taxon>
        <taxon>Ecdysozoa</taxon>
        <taxon>Arthropoda</taxon>
        <taxon>Chelicerata</taxon>
        <taxon>Arachnida</taxon>
        <taxon>Araneae</taxon>
        <taxon>Araneomorphae</taxon>
        <taxon>Entelegynae</taxon>
        <taxon>Araneoidea</taxon>
        <taxon>Nephilidae</taxon>
        <taxon>Nephila</taxon>
    </lineage>
</organism>
<accession>A0A8X6MI82</accession>
<sequence>MLILDIKIPPEVFDSHPPSYAGVWRGIVKEMMIHKKLGPIFEGQMKFTYLKSMEHSASSGREERVEAGERGRDEQDGKRGTNPFSVQLLGTCRWETGVSIRCESLEWIQAQDGLLRQPTTAPPSLPRNPPSDISGRMSLSNLTKFKRPLGCCKKRISVLVFD</sequence>
<evidence type="ECO:0000313" key="3">
    <source>
        <dbReference type="Proteomes" id="UP000887013"/>
    </source>
</evidence>
<feature type="compositionally biased region" description="Pro residues" evidence="1">
    <location>
        <begin position="120"/>
        <end position="129"/>
    </location>
</feature>